<evidence type="ECO:0000313" key="2">
    <source>
        <dbReference type="EMBL" id="MBA4643832.1"/>
    </source>
</evidence>
<reference evidence="2" key="1">
    <citation type="journal article" date="2013" name="J. Plant Res.">
        <title>Effect of fungi and light on seed germination of three Opuntia species from semiarid lands of central Mexico.</title>
        <authorList>
            <person name="Delgado-Sanchez P."/>
            <person name="Jimenez-Bremont J.F."/>
            <person name="Guerrero-Gonzalez Mde L."/>
            <person name="Flores J."/>
        </authorList>
    </citation>
    <scope>NUCLEOTIDE SEQUENCE</scope>
    <source>
        <tissue evidence="2">Cladode</tissue>
    </source>
</reference>
<dbReference type="AlphaFoldDB" id="A0A7C8ZHY7"/>
<dbReference type="InterPro" id="IPR027443">
    <property type="entry name" value="IPNS-like_sf"/>
</dbReference>
<dbReference type="SUPFAM" id="SSF51197">
    <property type="entry name" value="Clavaminate synthase-like"/>
    <property type="match status" value="1"/>
</dbReference>
<feature type="domain" description="Isopenicillin N synthase-like Fe(2+) 2OG dioxygenase" evidence="1">
    <location>
        <begin position="1"/>
        <end position="32"/>
    </location>
</feature>
<proteinExistence type="predicted"/>
<accession>A0A7C8ZHY7</accession>
<evidence type="ECO:0000259" key="1">
    <source>
        <dbReference type="Pfam" id="PF03171"/>
    </source>
</evidence>
<dbReference type="InterPro" id="IPR044861">
    <property type="entry name" value="IPNS-like_FE2OG_OXY"/>
</dbReference>
<name>A0A7C8ZHY7_OPUST</name>
<reference evidence="2" key="2">
    <citation type="submission" date="2020-07" db="EMBL/GenBank/DDBJ databases">
        <authorList>
            <person name="Vera ALvarez R."/>
            <person name="Arias-Moreno D.M."/>
            <person name="Jimenez-Jacinto V."/>
            <person name="Jimenez-Bremont J.F."/>
            <person name="Swaminathan K."/>
            <person name="Moose S.P."/>
            <person name="Guerrero-Gonzalez M.L."/>
            <person name="Marino-Ramirez L."/>
            <person name="Landsman D."/>
            <person name="Rodriguez-Kessler M."/>
            <person name="Delgado-Sanchez P."/>
        </authorList>
    </citation>
    <scope>NUCLEOTIDE SEQUENCE</scope>
    <source>
        <tissue evidence="2">Cladode</tissue>
    </source>
</reference>
<organism evidence="2">
    <name type="scientific">Opuntia streptacantha</name>
    <name type="common">Prickly pear cactus</name>
    <name type="synonym">Opuntia cardona</name>
    <dbReference type="NCBI Taxonomy" id="393608"/>
    <lineage>
        <taxon>Eukaryota</taxon>
        <taxon>Viridiplantae</taxon>
        <taxon>Streptophyta</taxon>
        <taxon>Embryophyta</taxon>
        <taxon>Tracheophyta</taxon>
        <taxon>Spermatophyta</taxon>
        <taxon>Magnoliopsida</taxon>
        <taxon>eudicotyledons</taxon>
        <taxon>Gunneridae</taxon>
        <taxon>Pentapetalae</taxon>
        <taxon>Caryophyllales</taxon>
        <taxon>Cactineae</taxon>
        <taxon>Cactaceae</taxon>
        <taxon>Opuntioideae</taxon>
        <taxon>Opuntia</taxon>
    </lineage>
</organism>
<dbReference type="Gene3D" id="2.60.120.330">
    <property type="entry name" value="B-lactam Antibiotic, Isopenicillin N Synthase, Chain"/>
    <property type="match status" value="1"/>
</dbReference>
<sequence>MQYMTNGRYQRADHQAIVNGEHDRMSVAMFFHAENEAKIYPLKVKEGEKPLLEEPITYAEMKRRHTNLYIERTRITKLSEKENWSLEELDRKLAELEQGTNA</sequence>
<dbReference type="Pfam" id="PF03171">
    <property type="entry name" value="2OG-FeII_Oxy"/>
    <property type="match status" value="1"/>
</dbReference>
<dbReference type="EMBL" id="GISG01135436">
    <property type="protein sequence ID" value="MBA4643832.1"/>
    <property type="molecule type" value="Transcribed_RNA"/>
</dbReference>
<protein>
    <recommendedName>
        <fullName evidence="1">Isopenicillin N synthase-like Fe(2+) 2OG dioxygenase domain-containing protein</fullName>
    </recommendedName>
</protein>